<sequence>MKTKITSVMYLFIAVCMISIQNLSAQSSKPQKVSPDEKNPTQRIDKQLERLQKELELSPEQVNQIKPLIEERVKKRESIREANDKLHDQMDDLRELSKAQDEKLKTILSPEQFAKYNSRKEELKDRFRHRNRRGDRRR</sequence>
<comment type="caution">
    <text evidence="3">The sequence shown here is derived from an EMBL/GenBank/DDBJ whole genome shotgun (WGS) entry which is preliminary data.</text>
</comment>
<name>A0ABU5QDF5_9BACT</name>
<evidence type="ECO:0000256" key="1">
    <source>
        <dbReference type="SAM" id="MobiDB-lite"/>
    </source>
</evidence>
<feature type="signal peptide" evidence="2">
    <location>
        <begin position="1"/>
        <end position="25"/>
    </location>
</feature>
<evidence type="ECO:0000256" key="2">
    <source>
        <dbReference type="SAM" id="SignalP"/>
    </source>
</evidence>
<evidence type="ECO:0000313" key="3">
    <source>
        <dbReference type="EMBL" id="MEA5140861.1"/>
    </source>
</evidence>
<dbReference type="RefSeq" id="WP_323298018.1">
    <property type="nucleotide sequence ID" value="NZ_JAYFUM010000021.1"/>
</dbReference>
<gene>
    <name evidence="3" type="ORF">VB248_17050</name>
</gene>
<evidence type="ECO:0008006" key="5">
    <source>
        <dbReference type="Google" id="ProtNLM"/>
    </source>
</evidence>
<dbReference type="EMBL" id="JAYFUM010000021">
    <property type="protein sequence ID" value="MEA5140861.1"/>
    <property type="molecule type" value="Genomic_DNA"/>
</dbReference>
<feature type="region of interest" description="Disordered" evidence="1">
    <location>
        <begin position="76"/>
        <end position="101"/>
    </location>
</feature>
<proteinExistence type="predicted"/>
<keyword evidence="2" id="KW-0732">Signal</keyword>
<accession>A0ABU5QDF5</accession>
<feature type="compositionally biased region" description="Basic residues" evidence="1">
    <location>
        <begin position="126"/>
        <end position="138"/>
    </location>
</feature>
<keyword evidence="4" id="KW-1185">Reference proteome</keyword>
<dbReference type="Proteomes" id="UP001302949">
    <property type="component" value="Unassembled WGS sequence"/>
</dbReference>
<feature type="region of interest" description="Disordered" evidence="1">
    <location>
        <begin position="118"/>
        <end position="138"/>
    </location>
</feature>
<reference evidence="3 4" key="1">
    <citation type="submission" date="2023-12" db="EMBL/GenBank/DDBJ databases">
        <title>Novel species of the genus Arcicella isolated from rivers.</title>
        <authorList>
            <person name="Lu H."/>
        </authorList>
    </citation>
    <scope>NUCLEOTIDE SEQUENCE [LARGE SCALE GENOMIC DNA]</scope>
    <source>
        <strain evidence="3 4">KCTC 23307</strain>
    </source>
</reference>
<organism evidence="3 4">
    <name type="scientific">Arcicella rigui</name>
    <dbReference type="NCBI Taxonomy" id="797020"/>
    <lineage>
        <taxon>Bacteria</taxon>
        <taxon>Pseudomonadati</taxon>
        <taxon>Bacteroidota</taxon>
        <taxon>Cytophagia</taxon>
        <taxon>Cytophagales</taxon>
        <taxon>Flectobacillaceae</taxon>
        <taxon>Arcicella</taxon>
    </lineage>
</organism>
<evidence type="ECO:0000313" key="4">
    <source>
        <dbReference type="Proteomes" id="UP001302949"/>
    </source>
</evidence>
<protein>
    <recommendedName>
        <fullName evidence="5">Periplasmic heavy metal sensor</fullName>
    </recommendedName>
</protein>
<feature type="chain" id="PRO_5047455831" description="Periplasmic heavy metal sensor" evidence="2">
    <location>
        <begin position="26"/>
        <end position="138"/>
    </location>
</feature>